<evidence type="ECO:0000256" key="3">
    <source>
        <dbReference type="PROSITE-ProRule" id="PRU01379"/>
    </source>
</evidence>
<proteinExistence type="inferred from homology"/>
<organism evidence="6 7">
    <name type="scientific">Paramecium octaurelia</name>
    <dbReference type="NCBI Taxonomy" id="43137"/>
    <lineage>
        <taxon>Eukaryota</taxon>
        <taxon>Sar</taxon>
        <taxon>Alveolata</taxon>
        <taxon>Ciliophora</taxon>
        <taxon>Intramacronucleata</taxon>
        <taxon>Oligohymenophorea</taxon>
        <taxon>Peniculida</taxon>
        <taxon>Parameciidae</taxon>
        <taxon>Paramecium</taxon>
    </lineage>
</organism>
<dbReference type="EMBL" id="CAJJDP010000130">
    <property type="protein sequence ID" value="CAD8203738.1"/>
    <property type="molecule type" value="Genomic_DNA"/>
</dbReference>
<protein>
    <recommendedName>
        <fullName evidence="5">Peptidase M14 domain-containing protein</fullName>
    </recommendedName>
</protein>
<feature type="compositionally biased region" description="Basic and acidic residues" evidence="4">
    <location>
        <begin position="1"/>
        <end position="17"/>
    </location>
</feature>
<dbReference type="Proteomes" id="UP000683925">
    <property type="component" value="Unassembled WGS sequence"/>
</dbReference>
<evidence type="ECO:0000256" key="4">
    <source>
        <dbReference type="SAM" id="MobiDB-lite"/>
    </source>
</evidence>
<dbReference type="OrthoDB" id="10253041at2759"/>
<feature type="domain" description="Peptidase M14" evidence="5">
    <location>
        <begin position="254"/>
        <end position="509"/>
    </location>
</feature>
<evidence type="ECO:0000256" key="2">
    <source>
        <dbReference type="ARBA" id="ARBA00005988"/>
    </source>
</evidence>
<dbReference type="GO" id="GO:0008270">
    <property type="term" value="F:zinc ion binding"/>
    <property type="evidence" value="ECO:0007669"/>
    <property type="project" value="InterPro"/>
</dbReference>
<dbReference type="PANTHER" id="PTHR12756:SF11">
    <property type="entry name" value="CYTOSOLIC CARBOXYPEPTIDASE 1"/>
    <property type="match status" value="1"/>
</dbReference>
<dbReference type="InterPro" id="IPR000834">
    <property type="entry name" value="Peptidase_M14"/>
</dbReference>
<comment type="caution">
    <text evidence="6">The sequence shown here is derived from an EMBL/GenBank/DDBJ whole genome shotgun (WGS) entry which is preliminary data.</text>
</comment>
<evidence type="ECO:0000313" key="7">
    <source>
        <dbReference type="Proteomes" id="UP000683925"/>
    </source>
</evidence>
<comment type="cofactor">
    <cofactor evidence="1">
        <name>Zn(2+)</name>
        <dbReference type="ChEBI" id="CHEBI:29105"/>
    </cofactor>
</comment>
<dbReference type="InterPro" id="IPR050821">
    <property type="entry name" value="Cytosolic_carboxypeptidase"/>
</dbReference>
<dbReference type="GO" id="GO:0006508">
    <property type="term" value="P:proteolysis"/>
    <property type="evidence" value="ECO:0007669"/>
    <property type="project" value="InterPro"/>
</dbReference>
<dbReference type="GO" id="GO:0004181">
    <property type="term" value="F:metallocarboxypeptidase activity"/>
    <property type="evidence" value="ECO:0007669"/>
    <property type="project" value="InterPro"/>
</dbReference>
<evidence type="ECO:0000313" key="6">
    <source>
        <dbReference type="EMBL" id="CAD8203738.1"/>
    </source>
</evidence>
<dbReference type="PANTHER" id="PTHR12756">
    <property type="entry name" value="CYTOSOLIC CARBOXYPEPTIDASE"/>
    <property type="match status" value="1"/>
</dbReference>
<name>A0A8S1XSI3_PAROT</name>
<feature type="active site" description="Proton donor/acceptor" evidence="3">
    <location>
        <position position="479"/>
    </location>
</feature>
<dbReference type="PROSITE" id="PS52035">
    <property type="entry name" value="PEPTIDASE_M14"/>
    <property type="match status" value="1"/>
</dbReference>
<dbReference type="InterPro" id="IPR040626">
    <property type="entry name" value="Pepdidase_M14_N"/>
</dbReference>
<gene>
    <name evidence="6" type="ORF">POCTA_138.1.T1300181</name>
</gene>
<evidence type="ECO:0000256" key="1">
    <source>
        <dbReference type="ARBA" id="ARBA00001947"/>
    </source>
</evidence>
<reference evidence="6" key="1">
    <citation type="submission" date="2021-01" db="EMBL/GenBank/DDBJ databases">
        <authorList>
            <consortium name="Genoscope - CEA"/>
            <person name="William W."/>
        </authorList>
    </citation>
    <scope>NUCLEOTIDE SEQUENCE</scope>
</reference>
<sequence length="933" mass="110068">MRESKHTEFQFDDDSKARSLPQPIDHINKSYSLENDMVLGWVPAQYQEEIINVQFYNELTDQLIEFYNQNDPNKIVYLGYRPNEAMQFHKQFSAQSNYKIRNAKNYKLKSYQNQQLFVGMNPNIENQIKFNSQFESGNLDLVIQKSELEYDLYMRVDTNTKGHTLWYYFEVTGLRNFDSIKFNICNFRKKRCLYERGMKPYIQRDSQEWQQEGENVKYGAYKCQFKEIQKQYYCLTFTLMNKKRDDKIRIAYCVPYTLSKLNNFIKSLNSQYLEQSFFCYSLSGVYIPKLTFSKGNILKKKVIVIQARIHPGESNSSWVMQGLLEYLSSSQADKLLDQLIFVIVPMMNVDGVIFGNYRTGCAGRDLNRQFRDSCKKLYPTVYAMKQLIYDLYQLYGDQIVGFIDIHGHSAKKNAFLYGPEFQLWNCNYYKSRLFAKILSLKTQVFRYYSCLFRINKCKINTARAVFCEKYEFINCFTLEVSNSSYYYEQTTENFSEQKWIQLGQIIGESFNDFIIHFQEIDTLFCDVKDKKVNKQTKKKYNTQINEEKQQNLYNICQNSKYSELFEEMKNDQPNLSFSEGESDSERESDDLDDEILNYVVLTSNKQKKIKKSKKSLKTNEYKKQSIRSENSSAVNNHTVFLNKKQFLEDQPNNVFQQTQNQNIYRRTSYKQYKQDDKIKDNQTFTLTSKNSLESSNIKTFRASYASGQQPKFEQIGVQNRNKSPIKLKTLIHEAKMGESTELNCEIHEDNMADQIFQPYIKRPLLNQTNNTNIKFGNICSPTKDFVFLNELNTRIMQNTHFPTDQGCTYNVTAIYHGINKHQKKPNNYRFNKMQKFQKTQNPSINLRNTLQVQKLGTTTEDSFGIVIKPKLFSSPQIDETQVQTEQSKSAMNQYQNTSISQKPQKQLVPSSFYSIKKHWTNTRGIHQYLNLNN</sequence>
<comment type="similarity">
    <text evidence="2 3">Belongs to the peptidase M14 family.</text>
</comment>
<evidence type="ECO:0000259" key="5">
    <source>
        <dbReference type="PROSITE" id="PS52035"/>
    </source>
</evidence>
<accession>A0A8S1XSI3</accession>
<dbReference type="Pfam" id="PF00246">
    <property type="entry name" value="Peptidase_M14"/>
    <property type="match status" value="1"/>
</dbReference>
<keyword evidence="7" id="KW-1185">Reference proteome</keyword>
<feature type="region of interest" description="Disordered" evidence="4">
    <location>
        <begin position="1"/>
        <end position="22"/>
    </location>
</feature>
<dbReference type="AlphaFoldDB" id="A0A8S1XSI3"/>
<dbReference type="Pfam" id="PF18027">
    <property type="entry name" value="Pepdidase_M14_N"/>
    <property type="match status" value="1"/>
</dbReference>
<dbReference type="OMA" id="KIRIAYC"/>